<name>A0ABU8XIZ3_9BURK</name>
<comment type="subcellular location">
    <subcellularLocation>
        <location evidence="4">Cytoplasm</location>
    </subcellularLocation>
</comment>
<protein>
    <recommendedName>
        <fullName evidence="4">dTTP/UTP pyrophosphatase</fullName>
        <shortName evidence="4">dTTPase/UTPase</shortName>
        <ecNumber evidence="4">3.6.1.9</ecNumber>
    </recommendedName>
    <alternativeName>
        <fullName evidence="4">Nucleoside triphosphate pyrophosphatase</fullName>
    </alternativeName>
    <alternativeName>
        <fullName evidence="4">Nucleotide pyrophosphatase</fullName>
        <shortName evidence="4">Nucleotide PPase</shortName>
    </alternativeName>
</protein>
<evidence type="ECO:0000313" key="6">
    <source>
        <dbReference type="Proteomes" id="UP001367030"/>
    </source>
</evidence>
<keyword evidence="4" id="KW-0963">Cytoplasm</keyword>
<evidence type="ECO:0000256" key="4">
    <source>
        <dbReference type="HAMAP-Rule" id="MF_00528"/>
    </source>
</evidence>
<evidence type="ECO:0000256" key="1">
    <source>
        <dbReference type="ARBA" id="ARBA00001968"/>
    </source>
</evidence>
<sequence>MKPSFIYLASQSPRRAQLLGQLGVRHELLLAAPDEDAEALEAVRGGESPSAYVQRVTGLKLDAAVARHARLGLPPAPILCADTTVALGRVILGKPEDASDAHRMLGMLSGHTHRVLTAVAVQNGRRRVAALSVSRVTFGKVSRKDIADYVASGEPLGKAGAYAVQGRAAAFIEHMTGSYSGIMGLPMYETNALLQQAGFKA</sequence>
<comment type="caution">
    <text evidence="4">Lacks conserved residue(s) required for the propagation of feature annotation.</text>
</comment>
<dbReference type="InterPro" id="IPR003697">
    <property type="entry name" value="Maf-like"/>
</dbReference>
<evidence type="ECO:0000256" key="2">
    <source>
        <dbReference type="ARBA" id="ARBA00022801"/>
    </source>
</evidence>
<dbReference type="EC" id="3.6.1.9" evidence="4"/>
<gene>
    <name evidence="5" type="ORF">WKW79_34325</name>
</gene>
<comment type="cofactor">
    <cofactor evidence="1 4">
        <name>a divalent metal cation</name>
        <dbReference type="ChEBI" id="CHEBI:60240"/>
    </cofactor>
</comment>
<organism evidence="5 6">
    <name type="scientific">Variovorax robiniae</name>
    <dbReference type="NCBI Taxonomy" id="1836199"/>
    <lineage>
        <taxon>Bacteria</taxon>
        <taxon>Pseudomonadati</taxon>
        <taxon>Pseudomonadota</taxon>
        <taxon>Betaproteobacteria</taxon>
        <taxon>Burkholderiales</taxon>
        <taxon>Comamonadaceae</taxon>
        <taxon>Variovorax</taxon>
    </lineage>
</organism>
<comment type="catalytic activity">
    <reaction evidence="4">
        <text>UTP + H2O = UMP + diphosphate + H(+)</text>
        <dbReference type="Rhea" id="RHEA:29395"/>
        <dbReference type="ChEBI" id="CHEBI:15377"/>
        <dbReference type="ChEBI" id="CHEBI:15378"/>
        <dbReference type="ChEBI" id="CHEBI:33019"/>
        <dbReference type="ChEBI" id="CHEBI:46398"/>
        <dbReference type="ChEBI" id="CHEBI:57865"/>
        <dbReference type="EC" id="3.6.1.9"/>
    </reaction>
</comment>
<feature type="site" description="Important for substrate specificity" evidence="4">
    <location>
        <position position="83"/>
    </location>
</feature>
<comment type="function">
    <text evidence="4">Nucleoside triphosphate pyrophosphatase that hydrolyzes dTTP and UTP. May have a dual role in cell division arrest and in preventing the incorporation of modified nucleotides into cellular nucleic acids.</text>
</comment>
<reference evidence="5 6" key="1">
    <citation type="submission" date="2024-03" db="EMBL/GenBank/DDBJ databases">
        <title>Novel species of the genus Variovorax.</title>
        <authorList>
            <person name="Liu Q."/>
            <person name="Xin Y.-H."/>
        </authorList>
    </citation>
    <scope>NUCLEOTIDE SEQUENCE [LARGE SCALE GENOMIC DNA]</scope>
    <source>
        <strain evidence="5 6">KACC 18901</strain>
    </source>
</reference>
<comment type="similarity">
    <text evidence="4">Belongs to the Maf family. YhdE subfamily.</text>
</comment>
<dbReference type="RefSeq" id="WP_340339716.1">
    <property type="nucleotide sequence ID" value="NZ_JBBKZS010000034.1"/>
</dbReference>
<keyword evidence="6" id="KW-1185">Reference proteome</keyword>
<dbReference type="PANTHER" id="PTHR43213">
    <property type="entry name" value="BIFUNCTIONAL DTTP/UTP PYROPHOSPHATASE/METHYLTRANSFERASE PROTEIN-RELATED"/>
    <property type="match status" value="1"/>
</dbReference>
<comment type="caution">
    <text evidence="5">The sequence shown here is derived from an EMBL/GenBank/DDBJ whole genome shotgun (WGS) entry which is preliminary data.</text>
</comment>
<evidence type="ECO:0000256" key="3">
    <source>
        <dbReference type="ARBA" id="ARBA00023080"/>
    </source>
</evidence>
<feature type="active site" description="Proton acceptor" evidence="4">
    <location>
        <position position="82"/>
    </location>
</feature>
<dbReference type="Gene3D" id="3.90.950.10">
    <property type="match status" value="1"/>
</dbReference>
<dbReference type="GO" id="GO:0016787">
    <property type="term" value="F:hydrolase activity"/>
    <property type="evidence" value="ECO:0007669"/>
    <property type="project" value="UniProtKB-KW"/>
</dbReference>
<feature type="site" description="Important for substrate specificity" evidence="4">
    <location>
        <position position="165"/>
    </location>
</feature>
<dbReference type="Pfam" id="PF02545">
    <property type="entry name" value="Maf"/>
    <property type="match status" value="1"/>
</dbReference>
<dbReference type="Proteomes" id="UP001367030">
    <property type="component" value="Unassembled WGS sequence"/>
</dbReference>
<dbReference type="NCBIfam" id="TIGR00172">
    <property type="entry name" value="maf"/>
    <property type="match status" value="1"/>
</dbReference>
<dbReference type="InterPro" id="IPR029001">
    <property type="entry name" value="ITPase-like_fam"/>
</dbReference>
<dbReference type="PANTHER" id="PTHR43213:SF5">
    <property type="entry name" value="BIFUNCTIONAL DTTP_UTP PYROPHOSPHATASE_METHYLTRANSFERASE PROTEIN-RELATED"/>
    <property type="match status" value="1"/>
</dbReference>
<dbReference type="HAMAP" id="MF_00528">
    <property type="entry name" value="Maf"/>
    <property type="match status" value="1"/>
</dbReference>
<keyword evidence="2 4" id="KW-0378">Hydrolase</keyword>
<dbReference type="SUPFAM" id="SSF52972">
    <property type="entry name" value="ITPase-like"/>
    <property type="match status" value="1"/>
</dbReference>
<dbReference type="EMBL" id="JBBKZS010000034">
    <property type="protein sequence ID" value="MEJ8859679.1"/>
    <property type="molecule type" value="Genomic_DNA"/>
</dbReference>
<dbReference type="CDD" id="cd00555">
    <property type="entry name" value="Maf"/>
    <property type="match status" value="1"/>
</dbReference>
<proteinExistence type="inferred from homology"/>
<feature type="site" description="Important for substrate specificity" evidence="4">
    <location>
        <position position="14"/>
    </location>
</feature>
<accession>A0ABU8XIZ3</accession>
<dbReference type="PIRSF" id="PIRSF006305">
    <property type="entry name" value="Maf"/>
    <property type="match status" value="1"/>
</dbReference>
<evidence type="ECO:0000313" key="5">
    <source>
        <dbReference type="EMBL" id="MEJ8859679.1"/>
    </source>
</evidence>
<comment type="catalytic activity">
    <reaction evidence="4">
        <text>dTTP + H2O = dTMP + diphosphate + H(+)</text>
        <dbReference type="Rhea" id="RHEA:28534"/>
        <dbReference type="ChEBI" id="CHEBI:15377"/>
        <dbReference type="ChEBI" id="CHEBI:15378"/>
        <dbReference type="ChEBI" id="CHEBI:33019"/>
        <dbReference type="ChEBI" id="CHEBI:37568"/>
        <dbReference type="ChEBI" id="CHEBI:63528"/>
        <dbReference type="EC" id="3.6.1.9"/>
    </reaction>
</comment>
<keyword evidence="3 4" id="KW-0546">Nucleotide metabolism</keyword>